<evidence type="ECO:0000313" key="14">
    <source>
        <dbReference type="Proteomes" id="UP000019438"/>
    </source>
</evidence>
<gene>
    <name evidence="13" type="ORF">GbCGDNIH3_0210</name>
</gene>
<evidence type="ECO:0000256" key="9">
    <source>
        <dbReference type="ARBA" id="ARBA00023136"/>
    </source>
</evidence>
<dbReference type="GO" id="GO:0005886">
    <property type="term" value="C:plasma membrane"/>
    <property type="evidence" value="ECO:0007669"/>
    <property type="project" value="UniProtKB-SubCell"/>
</dbReference>
<keyword evidence="4" id="KW-1003">Cell membrane</keyword>
<evidence type="ECO:0000256" key="8">
    <source>
        <dbReference type="ARBA" id="ARBA00023065"/>
    </source>
</evidence>
<evidence type="ECO:0000256" key="6">
    <source>
        <dbReference type="ARBA" id="ARBA00022842"/>
    </source>
</evidence>
<dbReference type="Proteomes" id="UP000019438">
    <property type="component" value="Chromosome"/>
</dbReference>
<evidence type="ECO:0000256" key="10">
    <source>
        <dbReference type="ARBA" id="ARBA00034269"/>
    </source>
</evidence>
<dbReference type="InterPro" id="IPR050829">
    <property type="entry name" value="CorA_MIT"/>
</dbReference>
<comment type="function">
    <text evidence="11">Mediates influx of magnesium ions. Alternates between open and closed states. Activated by low cytoplasmic Mg(2+) levels. Inactive when cytoplasmic Mg(2+) levels are high.</text>
</comment>
<evidence type="ECO:0000256" key="5">
    <source>
        <dbReference type="ARBA" id="ARBA00022692"/>
    </source>
</evidence>
<dbReference type="SUPFAM" id="SSF143865">
    <property type="entry name" value="CorA soluble domain-like"/>
    <property type="match status" value="1"/>
</dbReference>
<keyword evidence="9 12" id="KW-0472">Membrane</keyword>
<feature type="transmembrane region" description="Helical" evidence="12">
    <location>
        <begin position="280"/>
        <end position="300"/>
    </location>
</feature>
<evidence type="ECO:0000256" key="4">
    <source>
        <dbReference type="ARBA" id="ARBA00022475"/>
    </source>
</evidence>
<comment type="similarity">
    <text evidence="2">Belongs to the CorA metal ion transporter (MIT) (TC 1.A.35) family.</text>
</comment>
<evidence type="ECO:0000256" key="7">
    <source>
        <dbReference type="ARBA" id="ARBA00022989"/>
    </source>
</evidence>
<dbReference type="PANTHER" id="PTHR47685">
    <property type="entry name" value="MAGNESIUM TRANSPORT PROTEIN CORA"/>
    <property type="match status" value="1"/>
</dbReference>
<keyword evidence="8" id="KW-0406">Ion transport</keyword>
<protein>
    <submittedName>
        <fullName evidence="13">Magnesium and cobalt transport protein corA</fullName>
    </submittedName>
</protein>
<accession>A0AAN0VEX6</accession>
<evidence type="ECO:0000256" key="3">
    <source>
        <dbReference type="ARBA" id="ARBA00022448"/>
    </source>
</evidence>
<dbReference type="Pfam" id="PF01544">
    <property type="entry name" value="CorA"/>
    <property type="match status" value="1"/>
</dbReference>
<dbReference type="CDD" id="cd12837">
    <property type="entry name" value="EcCorA-like_u1"/>
    <property type="match status" value="1"/>
</dbReference>
<dbReference type="GO" id="GO:0015087">
    <property type="term" value="F:cobalt ion transmembrane transporter activity"/>
    <property type="evidence" value="ECO:0007669"/>
    <property type="project" value="TreeGrafter"/>
</dbReference>
<dbReference type="GO" id="GO:0015095">
    <property type="term" value="F:magnesium ion transmembrane transporter activity"/>
    <property type="evidence" value="ECO:0007669"/>
    <property type="project" value="TreeGrafter"/>
</dbReference>
<dbReference type="PANTHER" id="PTHR47685:SF1">
    <property type="entry name" value="MAGNESIUM TRANSPORT PROTEIN CORA"/>
    <property type="match status" value="1"/>
</dbReference>
<proteinExistence type="inferred from homology"/>
<dbReference type="EMBL" id="CP003181">
    <property type="protein sequence ID" value="AHJ61960.1"/>
    <property type="molecule type" value="Genomic_DNA"/>
</dbReference>
<dbReference type="KEGG" id="gbc:GbCGDNIH3_0210"/>
<evidence type="ECO:0000313" key="13">
    <source>
        <dbReference type="EMBL" id="AHJ61960.1"/>
    </source>
</evidence>
<reference evidence="14" key="1">
    <citation type="submission" date="2012-06" db="EMBL/GenBank/DDBJ databases">
        <title>Genome analysis of multiple Granulibacter bethesdensis isolates demonstrates substantial genome diversity.</title>
        <authorList>
            <person name="Greenberg D.E."/>
            <person name="Porcella S.F."/>
            <person name="Zarember K."/>
            <person name="Zelazny A.M."/>
            <person name="Bruno D."/>
            <person name="Martens C."/>
            <person name="Barbian K.D."/>
            <person name="Jaske E."/>
            <person name="Holland S.M."/>
        </authorList>
    </citation>
    <scope>NUCLEOTIDE SEQUENCE [LARGE SCALE GENOMIC DNA]</scope>
    <source>
        <strain evidence="14">CGDNIH3</strain>
    </source>
</reference>
<keyword evidence="5 12" id="KW-0812">Transmembrane</keyword>
<evidence type="ECO:0000256" key="2">
    <source>
        <dbReference type="ARBA" id="ARBA00009765"/>
    </source>
</evidence>
<dbReference type="SUPFAM" id="SSF144083">
    <property type="entry name" value="Magnesium transport protein CorA, transmembrane region"/>
    <property type="match status" value="1"/>
</dbReference>
<dbReference type="GO" id="GO:0015099">
    <property type="term" value="F:nickel cation transmembrane transporter activity"/>
    <property type="evidence" value="ECO:0007669"/>
    <property type="project" value="TreeGrafter"/>
</dbReference>
<keyword evidence="6" id="KW-0460">Magnesium</keyword>
<keyword evidence="3" id="KW-0813">Transport</keyword>
<dbReference type="AlphaFoldDB" id="A0AAN0VEX6"/>
<dbReference type="InterPro" id="IPR045861">
    <property type="entry name" value="CorA_cytoplasmic_dom"/>
</dbReference>
<name>A0AAN0VEX6_9PROT</name>
<dbReference type="Gene3D" id="1.20.58.340">
    <property type="entry name" value="Magnesium transport protein CorA, transmembrane region"/>
    <property type="match status" value="2"/>
</dbReference>
<dbReference type="Gene3D" id="3.30.460.20">
    <property type="entry name" value="CorA soluble domain-like"/>
    <property type="match status" value="1"/>
</dbReference>
<evidence type="ECO:0000256" key="12">
    <source>
        <dbReference type="SAM" id="Phobius"/>
    </source>
</evidence>
<evidence type="ECO:0000256" key="11">
    <source>
        <dbReference type="ARBA" id="ARBA00045497"/>
    </source>
</evidence>
<organism evidence="13 14">
    <name type="scientific">Granulibacter bethesdensis</name>
    <dbReference type="NCBI Taxonomy" id="364410"/>
    <lineage>
        <taxon>Bacteria</taxon>
        <taxon>Pseudomonadati</taxon>
        <taxon>Pseudomonadota</taxon>
        <taxon>Alphaproteobacteria</taxon>
        <taxon>Acetobacterales</taxon>
        <taxon>Acetobacteraceae</taxon>
        <taxon>Granulibacter</taxon>
    </lineage>
</organism>
<comment type="catalytic activity">
    <reaction evidence="10">
        <text>Mg(2+)(in) = Mg(2+)(out)</text>
        <dbReference type="Rhea" id="RHEA:29827"/>
        <dbReference type="ChEBI" id="CHEBI:18420"/>
    </reaction>
</comment>
<feature type="transmembrane region" description="Helical" evidence="12">
    <location>
        <begin position="312"/>
        <end position="332"/>
    </location>
</feature>
<dbReference type="FunFam" id="1.20.58.340:FF:000004">
    <property type="entry name" value="Magnesium transport protein CorA"/>
    <property type="match status" value="1"/>
</dbReference>
<sequence length="338" mass="37842">MRWNREAGRHAAMLRVFPAPPGAEDQAGHIAPDCLAQAGWIDLHNPTEEEIRLVSQETGQAIPSRQALEEIENSSRLRLHEETLYLSMPLVSRSSEEPVVGPLGMVVNRERLITIRFQEAQVFDRLHEALAARQAGGSSGFRLMVALIEALVDRLADVLEMTATDIDRVSGTIFRESRQTSRRPARADRMLQASLRRIGQLGDRLGKIRDTLLGVGRIVPYVITNAQDWLSDALTVRLESLKADIASLNDYENHLNMKLNFLLDATLGFINIEQSGIVKVLTIVSVAGIPPVLIAGIYGMNFKLMPELDWYYGYPMSLGLMVLSILLTIAWFRIRGWF</sequence>
<dbReference type="InterPro" id="IPR002523">
    <property type="entry name" value="MgTranspt_CorA/ZnTranspt_ZntB"/>
</dbReference>
<keyword evidence="7 12" id="KW-1133">Transmembrane helix</keyword>
<dbReference type="InterPro" id="IPR045863">
    <property type="entry name" value="CorA_TM1_TM2"/>
</dbReference>
<comment type="subcellular location">
    <subcellularLocation>
        <location evidence="1">Cell membrane</location>
        <topology evidence="1">Multi-pass membrane protein</topology>
    </subcellularLocation>
</comment>
<evidence type="ECO:0000256" key="1">
    <source>
        <dbReference type="ARBA" id="ARBA00004651"/>
    </source>
</evidence>